<dbReference type="InterPro" id="IPR050523">
    <property type="entry name" value="AKR_Detox_Biosynth"/>
</dbReference>
<dbReference type="Pfam" id="PF00248">
    <property type="entry name" value="Aldo_ket_red"/>
    <property type="match status" value="1"/>
</dbReference>
<dbReference type="EMBL" id="JAFLNL010000003">
    <property type="protein sequence ID" value="MBO0353865.1"/>
    <property type="molecule type" value="Genomic_DNA"/>
</dbReference>
<protein>
    <submittedName>
        <fullName evidence="2">Aldo/keto reductase</fullName>
    </submittedName>
</protein>
<evidence type="ECO:0000313" key="2">
    <source>
        <dbReference type="EMBL" id="MBO0353865.1"/>
    </source>
</evidence>
<comment type="caution">
    <text evidence="2">The sequence shown here is derived from an EMBL/GenBank/DDBJ whole genome shotgun (WGS) entry which is preliminary data.</text>
</comment>
<dbReference type="CDD" id="cd19081">
    <property type="entry name" value="AKR_AKR9C1"/>
    <property type="match status" value="1"/>
</dbReference>
<dbReference type="RefSeq" id="WP_207032649.1">
    <property type="nucleotide sequence ID" value="NZ_JAFLNL010000003.1"/>
</dbReference>
<accession>A0ABS3G396</accession>
<dbReference type="InterPro" id="IPR023210">
    <property type="entry name" value="NADP_OxRdtase_dom"/>
</dbReference>
<dbReference type="Proteomes" id="UP000664044">
    <property type="component" value="Unassembled WGS sequence"/>
</dbReference>
<name>A0ABS3G396_9FLAO</name>
<dbReference type="PANTHER" id="PTHR43364">
    <property type="entry name" value="NADH-SPECIFIC METHYLGLYOXAL REDUCTASE-RELATED"/>
    <property type="match status" value="1"/>
</dbReference>
<sequence length="316" mass="35486">MERKTFGKSELSTAPIIFGGNIFGWTLDEKESFKMLDELLEMGYDTIDTADVYSRWAEGNRGGESEIILGKWMKDRGVRENVSIHTKVGSDMGQGGKDISKPYILKAIEDSLKRLRTDYIDLYYTHWDDDKTPVTETLEAYQELMEQGKVKHIGASNLTSDRLKASLKASRTQGLPKYEVYQGQYNLLERDSFEGEMQEICMDNGLGVTTYFSLASGFLTGKYRKESDFIGKERRVFVENYLNGRGLAILEAMDPIADAHNISLAGVALAWIIQRPGVTAPIASATKPHHLKAFKEAISTTLTEEEMSILHKVSSK</sequence>
<reference evidence="2 3" key="1">
    <citation type="submission" date="2021-03" db="EMBL/GenBank/DDBJ databases">
        <title>Muricauda lutimaris sp. nov. and Muricauda ruestringensis sp. nov, two marine members of the Flavobacteriaceae isolated from deep sea sediments of Western Pacific.</title>
        <authorList>
            <person name="Zhao S."/>
            <person name="Liu R."/>
        </authorList>
    </citation>
    <scope>NUCLEOTIDE SEQUENCE [LARGE SCALE GENOMIC DNA]</scope>
    <source>
        <strain evidence="2 3">BC31-1-A7</strain>
    </source>
</reference>
<feature type="domain" description="NADP-dependent oxidoreductase" evidence="1">
    <location>
        <begin position="15"/>
        <end position="313"/>
    </location>
</feature>
<organism evidence="2 3">
    <name type="scientific">Flagellimonas aurea</name>
    <dbReference type="NCBI Taxonomy" id="2915619"/>
    <lineage>
        <taxon>Bacteria</taxon>
        <taxon>Pseudomonadati</taxon>
        <taxon>Bacteroidota</taxon>
        <taxon>Flavobacteriia</taxon>
        <taxon>Flavobacteriales</taxon>
        <taxon>Flavobacteriaceae</taxon>
        <taxon>Flagellimonas</taxon>
    </lineage>
</organism>
<evidence type="ECO:0000259" key="1">
    <source>
        <dbReference type="Pfam" id="PF00248"/>
    </source>
</evidence>
<dbReference type="SUPFAM" id="SSF51430">
    <property type="entry name" value="NAD(P)-linked oxidoreductase"/>
    <property type="match status" value="1"/>
</dbReference>
<proteinExistence type="predicted"/>
<gene>
    <name evidence="2" type="ORF">J0656_07540</name>
</gene>
<dbReference type="InterPro" id="IPR036812">
    <property type="entry name" value="NAD(P)_OxRdtase_dom_sf"/>
</dbReference>
<evidence type="ECO:0000313" key="3">
    <source>
        <dbReference type="Proteomes" id="UP000664044"/>
    </source>
</evidence>
<dbReference type="PANTHER" id="PTHR43364:SF6">
    <property type="entry name" value="OXIDOREDUCTASE-RELATED"/>
    <property type="match status" value="1"/>
</dbReference>
<keyword evidence="3" id="KW-1185">Reference proteome</keyword>
<dbReference type="Gene3D" id="3.20.20.100">
    <property type="entry name" value="NADP-dependent oxidoreductase domain"/>
    <property type="match status" value="1"/>
</dbReference>